<dbReference type="Gene3D" id="3.20.20.70">
    <property type="entry name" value="Aldolase class I"/>
    <property type="match status" value="1"/>
</dbReference>
<evidence type="ECO:0000259" key="15">
    <source>
        <dbReference type="Pfam" id="PF17801"/>
    </source>
</evidence>
<dbReference type="InterPro" id="IPR017853">
    <property type="entry name" value="GH"/>
</dbReference>
<dbReference type="GO" id="GO:0005975">
    <property type="term" value="P:carbohydrate metabolic process"/>
    <property type="evidence" value="ECO:0007669"/>
    <property type="project" value="InterPro"/>
</dbReference>
<dbReference type="EC" id="3.2.1.22" evidence="5 13"/>
<dbReference type="CDD" id="cd23425">
    <property type="entry name" value="beta-trefoil_Ricin_AglA"/>
    <property type="match status" value="1"/>
</dbReference>
<evidence type="ECO:0000256" key="8">
    <source>
        <dbReference type="ARBA" id="ARBA00022734"/>
    </source>
</evidence>
<evidence type="ECO:0000313" key="16">
    <source>
        <dbReference type="EMBL" id="BAB08149.1"/>
    </source>
</evidence>
<sequence length="547" mass="59205">MKSRIALASAIGIGMAGAAPAASQPLLPLPPMGFNNWARFMTNISESIFVDAAEALVKTGLRDVGYNRLNLDDGWSTMNRAANGSMVWDSKKFPKGFPWLTSYMKSNGFIPGLYTDAGRLSCGGYPGALDHEDIDWNDFKAWGFEYLKMDGCNLPDSSEPVYREVYSRWGQLIAKDPEPMVFSDSAPAYFSSDNGLTNLTNWYTVMGWAQKMGHLARHSADIQTYPDGNSWKSMMFNYNEHVRLARYQTIGFFNDPDFLNVDHPSYSLDEKKSHFALWCTFSAPLLLSTDLTAITDEEVKYLSNKDLIAINQDKLIQQATLVSRDDNWDVLSKDVENGDRIVTILNKGASAGSLTVSWERAGLSTEALLGGPDVSVKNLWTGETAKTAVASGGITASDVPSHGTAVFRIAKSVSPVTPTGLIFNTLSMKCLTDDESGQVSFKACDGSDGQTWQVRQDGHISSLLRPDKCIVDDQGNILSSSSGDSTDVWSYGVSGNLINGNSANCLTESGDGTATATNCGNELGSQVVALPVGVIVNDNKGGLLSDL</sequence>
<gene>
    <name evidence="16" type="primary">nagA</name>
</gene>
<evidence type="ECO:0000256" key="2">
    <source>
        <dbReference type="ARBA" id="ARBA00003969"/>
    </source>
</evidence>
<comment type="subcellular location">
    <subcellularLocation>
        <location evidence="3">Secreted</location>
    </subcellularLocation>
</comment>
<dbReference type="GO" id="GO:0005576">
    <property type="term" value="C:extracellular region"/>
    <property type="evidence" value="ECO:0007669"/>
    <property type="project" value="UniProtKB-SubCell"/>
</dbReference>
<dbReference type="Pfam" id="PF17801">
    <property type="entry name" value="Melibiase_C"/>
    <property type="match status" value="1"/>
</dbReference>
<keyword evidence="7" id="KW-0732">Signal</keyword>
<keyword evidence="11" id="KW-0325">Glycoprotein</keyword>
<accession>Q9HFB1</accession>
<feature type="domain" description="Alpha galactosidase C-terminal" evidence="15">
    <location>
        <begin position="325"/>
        <end position="409"/>
    </location>
</feature>
<evidence type="ECO:0000256" key="10">
    <source>
        <dbReference type="ARBA" id="ARBA00023157"/>
    </source>
</evidence>
<dbReference type="CAZy" id="GH27">
    <property type="family name" value="Glycoside Hydrolase Family 27"/>
</dbReference>
<dbReference type="InterPro" id="IPR035992">
    <property type="entry name" value="Ricin_B-like_lectins"/>
</dbReference>
<dbReference type="PROSITE" id="PS50231">
    <property type="entry name" value="RICIN_B_LECTIN"/>
    <property type="match status" value="1"/>
</dbReference>
<evidence type="ECO:0000256" key="6">
    <source>
        <dbReference type="ARBA" id="ARBA00022525"/>
    </source>
</evidence>
<comment type="similarity">
    <text evidence="4 13">Belongs to the glycosyl hydrolase 27 family.</text>
</comment>
<dbReference type="Gene3D" id="2.60.40.1180">
    <property type="entry name" value="Golgi alpha-mannosidase II"/>
    <property type="match status" value="1"/>
</dbReference>
<dbReference type="InterPro" id="IPR013785">
    <property type="entry name" value="Aldolase_TIM"/>
</dbReference>
<evidence type="ECO:0000256" key="12">
    <source>
        <dbReference type="ARBA" id="ARBA00023295"/>
    </source>
</evidence>
<keyword evidence="6" id="KW-0964">Secreted</keyword>
<dbReference type="CAZy" id="CBM13">
    <property type="family name" value="Carbohydrate-Binding Module Family 13"/>
</dbReference>
<keyword evidence="12 13" id="KW-0326">Glycosidase</keyword>
<dbReference type="Pfam" id="PF00652">
    <property type="entry name" value="Ricin_B_lectin"/>
    <property type="match status" value="1"/>
</dbReference>
<dbReference type="KEGG" id="ag:BAB08149"/>
<name>Q9HFB1_9HYPO</name>
<dbReference type="PANTHER" id="PTHR11452">
    <property type="entry name" value="ALPHA-GALACTOSIDASE/ALPHA-N-ACETYLGALACTOSAMINIDASE"/>
    <property type="match status" value="1"/>
</dbReference>
<dbReference type="AlphaFoldDB" id="Q9HFB1"/>
<dbReference type="Gene3D" id="2.80.10.50">
    <property type="match status" value="1"/>
</dbReference>
<dbReference type="GO" id="GO:0030246">
    <property type="term" value="F:carbohydrate binding"/>
    <property type="evidence" value="ECO:0007669"/>
    <property type="project" value="UniProtKB-KW"/>
</dbReference>
<reference evidence="16" key="1">
    <citation type="journal article" date="2000" name="Arch. Biochem. Biophys.">
        <title>Molecular cloning of cDNA encoding alpha-N-acetylgalactosaminidase from Acremonium sp. and its expression in yeast.</title>
        <authorList>
            <person name="Ashida H."/>
            <person name="Tamaki H."/>
            <person name="Fujimoto T."/>
            <person name="Yamamoto K."/>
            <person name="Kumagai H."/>
        </authorList>
    </citation>
    <scope>NUCLEOTIDE SEQUENCE</scope>
    <source>
        <strain evidence="16">No.413</strain>
    </source>
</reference>
<evidence type="ECO:0000256" key="3">
    <source>
        <dbReference type="ARBA" id="ARBA00004613"/>
    </source>
</evidence>
<dbReference type="FunFam" id="3.20.20.70:FF:000177">
    <property type="entry name" value="Alpha-galactosidase"/>
    <property type="match status" value="1"/>
</dbReference>
<dbReference type="CDD" id="cd14792">
    <property type="entry name" value="GH27"/>
    <property type="match status" value="1"/>
</dbReference>
<comment type="catalytic activity">
    <reaction evidence="1 13">
        <text>Hydrolysis of terminal, non-reducing alpha-D-galactose residues in alpha-D-galactosides, including galactose oligosaccharides, galactomannans and galactolipids.</text>
        <dbReference type="EC" id="3.2.1.22"/>
    </reaction>
</comment>
<dbReference type="InterPro" id="IPR013780">
    <property type="entry name" value="Glyco_hydro_b"/>
</dbReference>
<dbReference type="InterPro" id="IPR002241">
    <property type="entry name" value="Glyco_hydro_27"/>
</dbReference>
<evidence type="ECO:0000256" key="1">
    <source>
        <dbReference type="ARBA" id="ARBA00001255"/>
    </source>
</evidence>
<keyword evidence="10 13" id="KW-1015">Disulfide bond</keyword>
<proteinExistence type="evidence at transcript level"/>
<dbReference type="SUPFAM" id="SSF51011">
    <property type="entry name" value="Glycosyl hydrolase domain"/>
    <property type="match status" value="1"/>
</dbReference>
<evidence type="ECO:0000256" key="5">
    <source>
        <dbReference type="ARBA" id="ARBA00012755"/>
    </source>
</evidence>
<evidence type="ECO:0000256" key="11">
    <source>
        <dbReference type="ARBA" id="ARBA00023180"/>
    </source>
</evidence>
<feature type="domain" description="Ricin B lectin" evidence="14">
    <location>
        <begin position="419"/>
        <end position="526"/>
    </location>
</feature>
<comment type="function">
    <text evidence="2">Hydrolyzes a variety of simple alpha-D-galactoside as well as more complex molecules such as oligosaccharides and polysaccharides.</text>
</comment>
<dbReference type="PANTHER" id="PTHR11452:SF91">
    <property type="entry name" value="ALPHA-GALACTOSIDASE A-RELATED"/>
    <property type="match status" value="1"/>
</dbReference>
<evidence type="ECO:0000256" key="7">
    <source>
        <dbReference type="ARBA" id="ARBA00022729"/>
    </source>
</evidence>
<keyword evidence="9 13" id="KW-0378">Hydrolase</keyword>
<dbReference type="InterPro" id="IPR000772">
    <property type="entry name" value="Ricin_B_lectin"/>
</dbReference>
<dbReference type="SUPFAM" id="SSF50370">
    <property type="entry name" value="Ricin B-like lectins"/>
    <property type="match status" value="1"/>
</dbReference>
<evidence type="ECO:0000259" key="14">
    <source>
        <dbReference type="Pfam" id="PF00652"/>
    </source>
</evidence>
<dbReference type="GO" id="GO:0004557">
    <property type="term" value="F:alpha-galactosidase activity"/>
    <property type="evidence" value="ECO:0007669"/>
    <property type="project" value="UniProtKB-EC"/>
</dbReference>
<dbReference type="EMBL" id="AB037976">
    <property type="protein sequence ID" value="BAB08149.1"/>
    <property type="molecule type" value="mRNA"/>
</dbReference>
<organism evidence="16">
    <name type="scientific">Acremonium sp. No.413</name>
    <dbReference type="NCBI Taxonomy" id="116607"/>
    <lineage>
        <taxon>Eukaryota</taxon>
        <taxon>Fungi</taxon>
        <taxon>Dikarya</taxon>
        <taxon>Ascomycota</taxon>
        <taxon>Pezizomycotina</taxon>
        <taxon>Sordariomycetes</taxon>
        <taxon>Hypocreomycetidae</taxon>
        <taxon>Hypocreales</taxon>
        <taxon>Hypocreales incertae sedis</taxon>
        <taxon>Acremonium</taxon>
    </lineage>
</organism>
<dbReference type="SUPFAM" id="SSF51445">
    <property type="entry name" value="(Trans)glycosidases"/>
    <property type="match status" value="1"/>
</dbReference>
<evidence type="ECO:0000256" key="9">
    <source>
        <dbReference type="ARBA" id="ARBA00022801"/>
    </source>
</evidence>
<evidence type="ECO:0000256" key="4">
    <source>
        <dbReference type="ARBA" id="ARBA00009743"/>
    </source>
</evidence>
<protein>
    <recommendedName>
        <fullName evidence="5 13">Alpha-galactosidase</fullName>
        <ecNumber evidence="5 13">3.2.1.22</ecNumber>
    </recommendedName>
    <alternativeName>
        <fullName evidence="13">Melibiase</fullName>
    </alternativeName>
</protein>
<dbReference type="PRINTS" id="PR00740">
    <property type="entry name" value="GLHYDRLASE27"/>
</dbReference>
<evidence type="ECO:0000256" key="13">
    <source>
        <dbReference type="RuleBase" id="RU361168"/>
    </source>
</evidence>
<dbReference type="Pfam" id="PF16499">
    <property type="entry name" value="Melibiase_2"/>
    <property type="match status" value="1"/>
</dbReference>
<keyword evidence="8" id="KW-0430">Lectin</keyword>
<dbReference type="InterPro" id="IPR041233">
    <property type="entry name" value="Melibiase_C"/>
</dbReference>